<comment type="catalytic activity">
    <reaction evidence="1">
        <text>S-ubiquitinyl-[E2 ubiquitin-conjugating enzyme]-L-cysteine + [acceptor protein]-L-lysine = [E2 ubiquitin-conjugating enzyme]-L-cysteine + N(6)-ubiquitinyl-[acceptor protein]-L-lysine.</text>
        <dbReference type="EC" id="2.3.2.27"/>
    </reaction>
</comment>
<dbReference type="InterPro" id="IPR018957">
    <property type="entry name" value="Znf_C3HC4_RING-type"/>
</dbReference>
<organism evidence="12 13">
    <name type="scientific">Diabrotica balteata</name>
    <name type="common">Banded cucumber beetle</name>
    <dbReference type="NCBI Taxonomy" id="107213"/>
    <lineage>
        <taxon>Eukaryota</taxon>
        <taxon>Metazoa</taxon>
        <taxon>Ecdysozoa</taxon>
        <taxon>Arthropoda</taxon>
        <taxon>Hexapoda</taxon>
        <taxon>Insecta</taxon>
        <taxon>Pterygota</taxon>
        <taxon>Neoptera</taxon>
        <taxon>Endopterygota</taxon>
        <taxon>Coleoptera</taxon>
        <taxon>Polyphaga</taxon>
        <taxon>Cucujiformia</taxon>
        <taxon>Chrysomeloidea</taxon>
        <taxon>Chrysomelidae</taxon>
        <taxon>Galerucinae</taxon>
        <taxon>Diabroticina</taxon>
        <taxon>Diabroticites</taxon>
        <taxon>Diabrotica</taxon>
    </lineage>
</organism>
<feature type="domain" description="RING-type" evidence="10">
    <location>
        <begin position="93"/>
        <end position="146"/>
    </location>
</feature>
<keyword evidence="5" id="KW-0677">Repeat</keyword>
<dbReference type="SMART" id="SM00356">
    <property type="entry name" value="ZnF_C3H1"/>
    <property type="match status" value="2"/>
</dbReference>
<protein>
    <recommendedName>
        <fullName evidence="2">RING-type E3 ubiquitin transferase</fullName>
        <ecNumber evidence="2">2.3.2.27</ecNumber>
    </recommendedName>
</protein>
<dbReference type="PANTHER" id="PTHR11224:SF10">
    <property type="entry name" value="IP09428P-RELATED"/>
    <property type="match status" value="1"/>
</dbReference>
<dbReference type="OrthoDB" id="411372at2759"/>
<evidence type="ECO:0000256" key="2">
    <source>
        <dbReference type="ARBA" id="ARBA00012483"/>
    </source>
</evidence>
<dbReference type="PROSITE" id="PS50103">
    <property type="entry name" value="ZF_C3H1"/>
    <property type="match status" value="2"/>
</dbReference>
<evidence type="ECO:0000259" key="11">
    <source>
        <dbReference type="PROSITE" id="PS50103"/>
    </source>
</evidence>
<accession>A0A9N9X8U5</accession>
<dbReference type="Pfam" id="PF00097">
    <property type="entry name" value="zf-C3HC4"/>
    <property type="match status" value="1"/>
</dbReference>
<keyword evidence="6 9" id="KW-0863">Zinc-finger</keyword>
<dbReference type="Proteomes" id="UP001153709">
    <property type="component" value="Chromosome 2"/>
</dbReference>
<dbReference type="Pfam" id="PF00642">
    <property type="entry name" value="zf-CCCH"/>
    <property type="match status" value="1"/>
</dbReference>
<reference evidence="12" key="1">
    <citation type="submission" date="2022-01" db="EMBL/GenBank/DDBJ databases">
        <authorList>
            <person name="King R."/>
        </authorList>
    </citation>
    <scope>NUCLEOTIDE SEQUENCE</scope>
</reference>
<evidence type="ECO:0000256" key="9">
    <source>
        <dbReference type="PROSITE-ProRule" id="PRU00723"/>
    </source>
</evidence>
<feature type="zinc finger region" description="C3H1-type" evidence="9">
    <location>
        <begin position="6"/>
        <end position="33"/>
    </location>
</feature>
<dbReference type="InterPro" id="IPR013083">
    <property type="entry name" value="Znf_RING/FYVE/PHD"/>
</dbReference>
<evidence type="ECO:0000256" key="4">
    <source>
        <dbReference type="ARBA" id="ARBA00022723"/>
    </source>
</evidence>
<evidence type="ECO:0000256" key="7">
    <source>
        <dbReference type="ARBA" id="ARBA00022786"/>
    </source>
</evidence>
<name>A0A9N9X8U5_DIABA</name>
<dbReference type="InterPro" id="IPR000571">
    <property type="entry name" value="Znf_CCCH"/>
</dbReference>
<dbReference type="EC" id="2.3.2.27" evidence="2"/>
<evidence type="ECO:0000256" key="5">
    <source>
        <dbReference type="ARBA" id="ARBA00022737"/>
    </source>
</evidence>
<dbReference type="InterPro" id="IPR045072">
    <property type="entry name" value="MKRN-like"/>
</dbReference>
<dbReference type="InterPro" id="IPR017907">
    <property type="entry name" value="Znf_RING_CS"/>
</dbReference>
<dbReference type="PROSITE" id="PS50089">
    <property type="entry name" value="ZF_RING_2"/>
    <property type="match status" value="1"/>
</dbReference>
<dbReference type="GO" id="GO:0000209">
    <property type="term" value="P:protein polyubiquitination"/>
    <property type="evidence" value="ECO:0007669"/>
    <property type="project" value="InterPro"/>
</dbReference>
<dbReference type="GO" id="GO:0061630">
    <property type="term" value="F:ubiquitin protein ligase activity"/>
    <property type="evidence" value="ECO:0007669"/>
    <property type="project" value="UniProtKB-EC"/>
</dbReference>
<keyword evidence="8 9" id="KW-0862">Zinc</keyword>
<dbReference type="AlphaFoldDB" id="A0A9N9X8U5"/>
<feature type="domain" description="C3H1-type" evidence="11">
    <location>
        <begin position="175"/>
        <end position="204"/>
    </location>
</feature>
<dbReference type="SMART" id="SM00184">
    <property type="entry name" value="RING"/>
    <property type="match status" value="1"/>
</dbReference>
<proteinExistence type="predicted"/>
<evidence type="ECO:0000256" key="6">
    <source>
        <dbReference type="ARBA" id="ARBA00022771"/>
    </source>
</evidence>
<feature type="zinc finger region" description="C3H1-type" evidence="9">
    <location>
        <begin position="175"/>
        <end position="204"/>
    </location>
</feature>
<dbReference type="FunFam" id="3.30.40.10:FF:000117">
    <property type="entry name" value="Probable E3 ubiquitin-protein ligase makorin-1"/>
    <property type="match status" value="1"/>
</dbReference>
<gene>
    <name evidence="12" type="ORF">DIABBA_LOCUS3302</name>
</gene>
<evidence type="ECO:0000256" key="8">
    <source>
        <dbReference type="ARBA" id="ARBA00022833"/>
    </source>
</evidence>
<dbReference type="PROSITE" id="PS00518">
    <property type="entry name" value="ZF_RING_1"/>
    <property type="match status" value="1"/>
</dbReference>
<keyword evidence="13" id="KW-1185">Reference proteome</keyword>
<evidence type="ECO:0000259" key="10">
    <source>
        <dbReference type="PROSITE" id="PS50089"/>
    </source>
</evidence>
<dbReference type="GO" id="GO:0008270">
    <property type="term" value="F:zinc ion binding"/>
    <property type="evidence" value="ECO:0007669"/>
    <property type="project" value="UniProtKB-KW"/>
</dbReference>
<dbReference type="Gene3D" id="4.10.1000.10">
    <property type="entry name" value="Zinc finger, CCCH-type"/>
    <property type="match status" value="1"/>
</dbReference>
<evidence type="ECO:0000256" key="1">
    <source>
        <dbReference type="ARBA" id="ARBA00000900"/>
    </source>
</evidence>
<dbReference type="EMBL" id="OU898277">
    <property type="protein sequence ID" value="CAG9829501.1"/>
    <property type="molecule type" value="Genomic_DNA"/>
</dbReference>
<evidence type="ECO:0000256" key="3">
    <source>
        <dbReference type="ARBA" id="ARBA00022679"/>
    </source>
</evidence>
<keyword evidence="7" id="KW-0833">Ubl conjugation pathway</keyword>
<evidence type="ECO:0000313" key="13">
    <source>
        <dbReference type="Proteomes" id="UP001153709"/>
    </source>
</evidence>
<dbReference type="Gene3D" id="3.30.40.10">
    <property type="entry name" value="Zinc/RING finger domain, C3HC4 (zinc finger)"/>
    <property type="match status" value="1"/>
</dbReference>
<dbReference type="SUPFAM" id="SSF57850">
    <property type="entry name" value="RING/U-box"/>
    <property type="match status" value="1"/>
</dbReference>
<evidence type="ECO:0000313" key="12">
    <source>
        <dbReference type="EMBL" id="CAG9829501.1"/>
    </source>
</evidence>
<dbReference type="GO" id="GO:0005634">
    <property type="term" value="C:nucleus"/>
    <property type="evidence" value="ECO:0007669"/>
    <property type="project" value="UniProtKB-ARBA"/>
</dbReference>
<dbReference type="PANTHER" id="PTHR11224">
    <property type="entry name" value="MAKORIN-RELATED"/>
    <property type="match status" value="1"/>
</dbReference>
<dbReference type="InterPro" id="IPR001841">
    <property type="entry name" value="Znf_RING"/>
</dbReference>
<sequence>MNIGINGNRTICKFNLKGMCRFGTRCWNLHEIPEKSPHKIIEKYEPNEEDGACALPLIKQTELSPKNYGPGTSTTETAISLVKKVSESEEKICGICFDIVLKKSRSQQTFGILPNCNHCFCFTCIRKWRQSKEFEFEVSKACPECRITSDFVYPSRIWIETKEEKLNFIDGQRHKMKKQDCKYFRQGSGKCPFGNTCLYLHALSNGTVVDVGPPKARRRRGMGSGEREDIDQREVLEQILLWMNDDDDELTNGLFDLDLNDPYIAIQYYDKGDFEYYLAMDQLMNDYGTDDDGDDDDDDISFDY</sequence>
<feature type="domain" description="C3H1-type" evidence="11">
    <location>
        <begin position="6"/>
        <end position="33"/>
    </location>
</feature>
<keyword evidence="3" id="KW-0808">Transferase</keyword>
<keyword evidence="4 9" id="KW-0479">Metal-binding</keyword>